<feature type="region of interest" description="Disordered" evidence="5">
    <location>
        <begin position="633"/>
        <end position="662"/>
    </location>
</feature>
<sequence length="909" mass="99358">MKSCLRDGKTEETPDGAALARSSAQHERSVLICIPPRPDSIHSKKWNKLVLDKVTFVTRLRGTTCPPSEALEIITTNPNKRDSSTSLQIRPSACYNSAGDLGTCMFVWECIKTEGKHLGTCADGFLFGSCCEHNDSKNNLFPQTETTILISTNSATSSNFPLPSDSELINVLVSTTKPRPSAHISTLSSVTSGTLTSKSKPPSIPTILPSILAKPSSIPNQPSKQTTNKPQSQTEPSFQLSTLSQPMPSTQTKPTKPSSHTKPNVQTKPTSATKPIKPINITNPTNQTAPINVSKPTNQTKPIHAVKPTSSARPSSATKPSNQSNLSSSQTKPSLAFTHSSYKPTFRPTLKQKTTTSSATSSTTQLESKSPLITIQNFLTLKTTSPDTPNTMEPYSLTGSQSSSHQYSTYPGGWFRPTGFTTKRPQRPTKPSHSQRPQRPTKPSNNQRPQTANKPSFHPYTRPTWKPRPTSSGYSTTPKPHVFTFASYYTTKPPTTKFPSTSANRLNVTETSLMNLNRTTTQILPVKKTTVMTSVKPTHFDASSIKDFNVTMIPFFTTFRPEVQTGSTKTSQFLWFPTSNTPSPTNSEKYNTTVISGSVLVESTTPSYSKTTIRPTLRPTGEAWTVKPTIEQNGFSSTTTTKKPFKQVTSGCGQQNPHPQKKVVGGTNSAFGSWPWQASVRRTSFFGFSSTHRCGGALVSRQWVATAGHCVDDLLLSQIKIRVGEYDFSSVQEPHGYVERGVIKKVVHPRYNFFTYENDLALVQLDDAIDAVHFPHVAPICLPPSEENLVGKNATVTGWGRLSEGGVLPSILQEVQVPIISNEKCKTMFLAAGRHEYIPEIFMCAGFEEGGRDSCQGDSGGPLQIQAEEGYWFLAGIISWGIGCAEPNMPGVCTRISKFKDWIVQHIGA</sequence>
<feature type="compositionally biased region" description="Polar residues" evidence="5">
    <location>
        <begin position="308"/>
        <end position="343"/>
    </location>
</feature>
<dbReference type="SMART" id="SM00020">
    <property type="entry name" value="Tryp_SPc"/>
    <property type="match status" value="1"/>
</dbReference>
<dbReference type="InterPro" id="IPR001254">
    <property type="entry name" value="Trypsin_dom"/>
</dbReference>
<dbReference type="GO" id="GO:0004252">
    <property type="term" value="F:serine-type endopeptidase activity"/>
    <property type="evidence" value="ECO:0007669"/>
    <property type="project" value="InterPro"/>
</dbReference>
<dbReference type="InterPro" id="IPR001314">
    <property type="entry name" value="Peptidase_S1A"/>
</dbReference>
<feature type="compositionally biased region" description="Polar residues" evidence="5">
    <location>
        <begin position="217"/>
        <end position="273"/>
    </location>
</feature>
<dbReference type="InterPro" id="IPR043504">
    <property type="entry name" value="Peptidase_S1_PA_chymotrypsin"/>
</dbReference>
<organism evidence="7 8">
    <name type="scientific">Oedothorax gibbosus</name>
    <dbReference type="NCBI Taxonomy" id="931172"/>
    <lineage>
        <taxon>Eukaryota</taxon>
        <taxon>Metazoa</taxon>
        <taxon>Ecdysozoa</taxon>
        <taxon>Arthropoda</taxon>
        <taxon>Chelicerata</taxon>
        <taxon>Arachnida</taxon>
        <taxon>Araneae</taxon>
        <taxon>Araneomorphae</taxon>
        <taxon>Entelegynae</taxon>
        <taxon>Araneoidea</taxon>
        <taxon>Linyphiidae</taxon>
        <taxon>Erigoninae</taxon>
        <taxon>Oedothorax</taxon>
    </lineage>
</organism>
<dbReference type="PROSITE" id="PS00135">
    <property type="entry name" value="TRYPSIN_SER"/>
    <property type="match status" value="1"/>
</dbReference>
<keyword evidence="1" id="KW-0645">Protease</keyword>
<dbReference type="Proteomes" id="UP000827092">
    <property type="component" value="Unassembled WGS sequence"/>
</dbReference>
<dbReference type="Gene3D" id="2.40.10.10">
    <property type="entry name" value="Trypsin-like serine proteases"/>
    <property type="match status" value="1"/>
</dbReference>
<accession>A0AAV6VYV2</accession>
<evidence type="ECO:0000313" key="7">
    <source>
        <dbReference type="EMBL" id="KAG8201306.1"/>
    </source>
</evidence>
<feature type="compositionally biased region" description="Polar residues" evidence="5">
    <location>
        <begin position="380"/>
        <end position="409"/>
    </location>
</feature>
<keyword evidence="8" id="KW-1185">Reference proteome</keyword>
<evidence type="ECO:0000256" key="1">
    <source>
        <dbReference type="ARBA" id="ARBA00022670"/>
    </source>
</evidence>
<evidence type="ECO:0000256" key="2">
    <source>
        <dbReference type="ARBA" id="ARBA00022801"/>
    </source>
</evidence>
<feature type="domain" description="Peptidase S1" evidence="6">
    <location>
        <begin position="663"/>
        <end position="908"/>
    </location>
</feature>
<keyword evidence="2" id="KW-0378">Hydrolase</keyword>
<comment type="caution">
    <text evidence="7">The sequence shown here is derived from an EMBL/GenBank/DDBJ whole genome shotgun (WGS) entry which is preliminary data.</text>
</comment>
<protein>
    <recommendedName>
        <fullName evidence="6">Peptidase S1 domain-containing protein</fullName>
    </recommendedName>
</protein>
<reference evidence="7 8" key="1">
    <citation type="journal article" date="2022" name="Nat. Ecol. Evol.">
        <title>A masculinizing supergene underlies an exaggerated male reproductive morph in a spider.</title>
        <authorList>
            <person name="Hendrickx F."/>
            <person name="De Corte Z."/>
            <person name="Sonet G."/>
            <person name="Van Belleghem S.M."/>
            <person name="Kostlbacher S."/>
            <person name="Vangestel C."/>
        </authorList>
    </citation>
    <scope>NUCLEOTIDE SEQUENCE [LARGE SCALE GENOMIC DNA]</scope>
    <source>
        <strain evidence="7">W744_W776</strain>
    </source>
</reference>
<dbReference type="CDD" id="cd00190">
    <property type="entry name" value="Tryp_SPc"/>
    <property type="match status" value="1"/>
</dbReference>
<dbReference type="PANTHER" id="PTHR24252:SF7">
    <property type="entry name" value="HYALIN"/>
    <property type="match status" value="1"/>
</dbReference>
<feature type="compositionally biased region" description="Polar residues" evidence="5">
    <location>
        <begin position="419"/>
        <end position="454"/>
    </location>
</feature>
<evidence type="ECO:0000256" key="4">
    <source>
        <dbReference type="ARBA" id="ARBA00023157"/>
    </source>
</evidence>
<evidence type="ECO:0000256" key="5">
    <source>
        <dbReference type="SAM" id="MobiDB-lite"/>
    </source>
</evidence>
<evidence type="ECO:0000256" key="3">
    <source>
        <dbReference type="ARBA" id="ARBA00022825"/>
    </source>
</evidence>
<feature type="compositionally biased region" description="Low complexity" evidence="5">
    <location>
        <begin position="354"/>
        <end position="364"/>
    </location>
</feature>
<dbReference type="Pfam" id="PF00089">
    <property type="entry name" value="Trypsin"/>
    <property type="match status" value="1"/>
</dbReference>
<dbReference type="AlphaFoldDB" id="A0AAV6VYV2"/>
<dbReference type="PANTHER" id="PTHR24252">
    <property type="entry name" value="ACROSIN-RELATED"/>
    <property type="match status" value="1"/>
</dbReference>
<feature type="region of interest" description="Disordered" evidence="5">
    <location>
        <begin position="380"/>
        <end position="477"/>
    </location>
</feature>
<keyword evidence="3" id="KW-0720">Serine protease</keyword>
<feature type="compositionally biased region" description="Polar residues" evidence="5">
    <location>
        <begin position="280"/>
        <end position="301"/>
    </location>
</feature>
<dbReference type="PRINTS" id="PR00722">
    <property type="entry name" value="CHYMOTRYPSIN"/>
</dbReference>
<dbReference type="GO" id="GO:0006508">
    <property type="term" value="P:proteolysis"/>
    <property type="evidence" value="ECO:0007669"/>
    <property type="project" value="UniProtKB-KW"/>
</dbReference>
<dbReference type="SUPFAM" id="SSF50494">
    <property type="entry name" value="Trypsin-like serine proteases"/>
    <property type="match status" value="1"/>
</dbReference>
<dbReference type="PROSITE" id="PS50240">
    <property type="entry name" value="TRYPSIN_DOM"/>
    <property type="match status" value="1"/>
</dbReference>
<dbReference type="EMBL" id="JAFNEN010000006">
    <property type="protein sequence ID" value="KAG8201306.1"/>
    <property type="molecule type" value="Genomic_DNA"/>
</dbReference>
<feature type="compositionally biased region" description="Polar residues" evidence="5">
    <location>
        <begin position="647"/>
        <end position="658"/>
    </location>
</feature>
<dbReference type="InterPro" id="IPR033116">
    <property type="entry name" value="TRYPSIN_SER"/>
</dbReference>
<name>A0AAV6VYV2_9ARAC</name>
<gene>
    <name evidence="7" type="ORF">JTE90_016787</name>
</gene>
<evidence type="ECO:0000313" key="8">
    <source>
        <dbReference type="Proteomes" id="UP000827092"/>
    </source>
</evidence>
<proteinExistence type="predicted"/>
<feature type="region of interest" description="Disordered" evidence="5">
    <location>
        <begin position="179"/>
        <end position="368"/>
    </location>
</feature>
<evidence type="ECO:0000259" key="6">
    <source>
        <dbReference type="PROSITE" id="PS50240"/>
    </source>
</evidence>
<keyword evidence="4" id="KW-1015">Disulfide bond</keyword>
<feature type="compositionally biased region" description="Low complexity" evidence="5">
    <location>
        <begin position="185"/>
        <end position="212"/>
    </location>
</feature>
<dbReference type="FunFam" id="2.40.10.10:FF:000006">
    <property type="entry name" value="Serine proteinase stubble"/>
    <property type="match status" value="1"/>
</dbReference>
<dbReference type="InterPro" id="IPR009003">
    <property type="entry name" value="Peptidase_S1_PA"/>
</dbReference>